<reference evidence="2" key="1">
    <citation type="submission" date="2014-09" db="EMBL/GenBank/DDBJ databases">
        <authorList>
            <person name="Magalhaes I.L.F."/>
            <person name="Oliveira U."/>
            <person name="Santos F.R."/>
            <person name="Vidigal T.H.D.A."/>
            <person name="Brescovit A.D."/>
            <person name="Santos A.J."/>
        </authorList>
    </citation>
    <scope>NUCLEOTIDE SEQUENCE</scope>
    <source>
        <tissue evidence="2">Shoot tissue taken approximately 20 cm above the soil surface</tissue>
    </source>
</reference>
<evidence type="ECO:0000256" key="1">
    <source>
        <dbReference type="SAM" id="MobiDB-lite"/>
    </source>
</evidence>
<feature type="compositionally biased region" description="Basic and acidic residues" evidence="1">
    <location>
        <begin position="22"/>
        <end position="38"/>
    </location>
</feature>
<feature type="compositionally biased region" description="Basic and acidic residues" evidence="1">
    <location>
        <begin position="1"/>
        <end position="15"/>
    </location>
</feature>
<organism evidence="2">
    <name type="scientific">Arundo donax</name>
    <name type="common">Giant reed</name>
    <name type="synonym">Donax arundinaceus</name>
    <dbReference type="NCBI Taxonomy" id="35708"/>
    <lineage>
        <taxon>Eukaryota</taxon>
        <taxon>Viridiplantae</taxon>
        <taxon>Streptophyta</taxon>
        <taxon>Embryophyta</taxon>
        <taxon>Tracheophyta</taxon>
        <taxon>Spermatophyta</taxon>
        <taxon>Magnoliopsida</taxon>
        <taxon>Liliopsida</taxon>
        <taxon>Poales</taxon>
        <taxon>Poaceae</taxon>
        <taxon>PACMAD clade</taxon>
        <taxon>Arundinoideae</taxon>
        <taxon>Arundineae</taxon>
        <taxon>Arundo</taxon>
    </lineage>
</organism>
<feature type="region of interest" description="Disordered" evidence="1">
    <location>
        <begin position="1"/>
        <end position="44"/>
    </location>
</feature>
<protein>
    <submittedName>
        <fullName evidence="2">Uncharacterized protein</fullName>
    </submittedName>
</protein>
<accession>A0A0A9BZ15</accession>
<dbReference type="AlphaFoldDB" id="A0A0A9BZ15"/>
<name>A0A0A9BZ15_ARUDO</name>
<proteinExistence type="predicted"/>
<evidence type="ECO:0000313" key="2">
    <source>
        <dbReference type="EMBL" id="JAD69289.1"/>
    </source>
</evidence>
<sequence length="44" mass="4867">MRNETPRPLPREHPPRAGKPGIRRDPPGLHPLHADRGVDPSIGD</sequence>
<reference evidence="2" key="2">
    <citation type="journal article" date="2015" name="Data Brief">
        <title>Shoot transcriptome of the giant reed, Arundo donax.</title>
        <authorList>
            <person name="Barrero R.A."/>
            <person name="Guerrero F.D."/>
            <person name="Moolhuijzen P."/>
            <person name="Goolsby J.A."/>
            <person name="Tidwell J."/>
            <person name="Bellgard S.E."/>
            <person name="Bellgard M.I."/>
        </authorList>
    </citation>
    <scope>NUCLEOTIDE SEQUENCE</scope>
    <source>
        <tissue evidence="2">Shoot tissue taken approximately 20 cm above the soil surface</tissue>
    </source>
</reference>
<dbReference type="EMBL" id="GBRH01228606">
    <property type="protein sequence ID" value="JAD69289.1"/>
    <property type="molecule type" value="Transcribed_RNA"/>
</dbReference>